<evidence type="ECO:0000256" key="1">
    <source>
        <dbReference type="SAM" id="MobiDB-lite"/>
    </source>
</evidence>
<feature type="compositionally biased region" description="Polar residues" evidence="1">
    <location>
        <begin position="112"/>
        <end position="122"/>
    </location>
</feature>
<feature type="compositionally biased region" description="Basic and acidic residues" evidence="1">
    <location>
        <begin position="392"/>
        <end position="403"/>
    </location>
</feature>
<accession>A0A4R3NHM8</accession>
<feature type="region of interest" description="Disordered" evidence="1">
    <location>
        <begin position="230"/>
        <end position="255"/>
    </location>
</feature>
<evidence type="ECO:0000313" key="3">
    <source>
        <dbReference type="EMBL" id="TCT30911.1"/>
    </source>
</evidence>
<dbReference type="OrthoDB" id="6467097at2"/>
<feature type="region of interest" description="Disordered" evidence="1">
    <location>
        <begin position="109"/>
        <end position="129"/>
    </location>
</feature>
<name>A0A4R3NHM8_9GAMM</name>
<evidence type="ECO:0000313" key="4">
    <source>
        <dbReference type="Proteomes" id="UP000295055"/>
    </source>
</evidence>
<dbReference type="AlphaFoldDB" id="A0A4R3NHM8"/>
<feature type="domain" description="Surface presentation of antigen" evidence="2">
    <location>
        <begin position="337"/>
        <end position="415"/>
    </location>
</feature>
<feature type="region of interest" description="Disordered" evidence="1">
    <location>
        <begin position="389"/>
        <end position="416"/>
    </location>
</feature>
<evidence type="ECO:0000259" key="2">
    <source>
        <dbReference type="Pfam" id="PF02510"/>
    </source>
</evidence>
<dbReference type="Proteomes" id="UP000295055">
    <property type="component" value="Unassembled WGS sequence"/>
</dbReference>
<sequence>MSTIKSLPSDNTFNSVMEAKSSSFGFNHQKYNQQKPGFQKQGSQQHSVKKAAQDIVQKKLTQVTGNNKKPKKPVEELAVPVLLNLPTQIQHMHSGGKVAFLSAEYGSDKNNSEANHSLSTQPDDLLGQTVSEDDAPQITFNANVGAVSIGQLADTKIVKTKTMAQKAARFLSDNPTSVKQTQWMSIPLAQQTEVVDIAVLKSPLRDGQSNSVSEAQSSFEPGMQIQHEVKEPNVSASHEGRPVPNERPASQHFPDMKSFNIEKSEVIQPDEIDITKNILTQVRAEMGEKPLAATPQISTFQTSASQTSTHTQQASSMVSKVAELMAASEVESFQTAPSRTLSYTFSQWQNAPTVSFALASANKDQVVASTQSHEVQQALQDNQHLWTGEQKMVIRREEQEGQQRQRQQQHQQDEES</sequence>
<dbReference type="EMBL" id="SMAS01000008">
    <property type="protein sequence ID" value="TCT30911.1"/>
    <property type="molecule type" value="Genomic_DNA"/>
</dbReference>
<proteinExistence type="predicted"/>
<dbReference type="Pfam" id="PF02510">
    <property type="entry name" value="SPAN"/>
    <property type="match status" value="1"/>
</dbReference>
<dbReference type="RefSeq" id="WP_132496847.1">
    <property type="nucleotide sequence ID" value="NZ_SMAS01000008.1"/>
</dbReference>
<dbReference type="InterPro" id="IPR056746">
    <property type="entry name" value="SPAN_dom"/>
</dbReference>
<feature type="compositionally biased region" description="Polar residues" evidence="1">
    <location>
        <begin position="24"/>
        <end position="46"/>
    </location>
</feature>
<reference evidence="3 4" key="1">
    <citation type="submission" date="2019-03" db="EMBL/GenBank/DDBJ databases">
        <title>Genomic analyses of the natural microbiome of Caenorhabditis elegans.</title>
        <authorList>
            <person name="Samuel B."/>
        </authorList>
    </citation>
    <scope>NUCLEOTIDE SEQUENCE [LARGE SCALE GENOMIC DNA]</scope>
    <source>
        <strain evidence="3 4">JUb102</strain>
    </source>
</reference>
<protein>
    <recommendedName>
        <fullName evidence="2">Surface presentation of antigen domain-containing protein</fullName>
    </recommendedName>
</protein>
<organism evidence="3 4">
    <name type="scientific">Providencia alcalifaciens</name>
    <dbReference type="NCBI Taxonomy" id="126385"/>
    <lineage>
        <taxon>Bacteria</taxon>
        <taxon>Pseudomonadati</taxon>
        <taxon>Pseudomonadota</taxon>
        <taxon>Gammaproteobacteria</taxon>
        <taxon>Enterobacterales</taxon>
        <taxon>Morganellaceae</taxon>
        <taxon>Providencia</taxon>
    </lineage>
</organism>
<gene>
    <name evidence="3" type="ORF">EC835_10860</name>
</gene>
<comment type="caution">
    <text evidence="3">The sequence shown here is derived from an EMBL/GenBank/DDBJ whole genome shotgun (WGS) entry which is preliminary data.</text>
</comment>
<feature type="region of interest" description="Disordered" evidence="1">
    <location>
        <begin position="24"/>
        <end position="53"/>
    </location>
</feature>